<feature type="compositionally biased region" description="Basic and acidic residues" evidence="1">
    <location>
        <begin position="61"/>
        <end position="74"/>
    </location>
</feature>
<gene>
    <name evidence="2" type="ORF">POTOM_048117</name>
</gene>
<organism evidence="2 3">
    <name type="scientific">Populus tomentosa</name>
    <name type="common">Chinese white poplar</name>
    <dbReference type="NCBI Taxonomy" id="118781"/>
    <lineage>
        <taxon>Eukaryota</taxon>
        <taxon>Viridiplantae</taxon>
        <taxon>Streptophyta</taxon>
        <taxon>Embryophyta</taxon>
        <taxon>Tracheophyta</taxon>
        <taxon>Spermatophyta</taxon>
        <taxon>Magnoliopsida</taxon>
        <taxon>eudicotyledons</taxon>
        <taxon>Gunneridae</taxon>
        <taxon>Pentapetalae</taxon>
        <taxon>rosids</taxon>
        <taxon>fabids</taxon>
        <taxon>Malpighiales</taxon>
        <taxon>Salicaceae</taxon>
        <taxon>Saliceae</taxon>
        <taxon>Populus</taxon>
    </lineage>
</organism>
<reference evidence="2" key="1">
    <citation type="journal article" date="2020" name="bioRxiv">
        <title>Hybrid origin of Populus tomentosa Carr. identified through genome sequencing and phylogenomic analysis.</title>
        <authorList>
            <person name="An X."/>
            <person name="Gao K."/>
            <person name="Chen Z."/>
            <person name="Li J."/>
            <person name="Yang X."/>
            <person name="Yang X."/>
            <person name="Zhou J."/>
            <person name="Guo T."/>
            <person name="Zhao T."/>
            <person name="Huang S."/>
            <person name="Miao D."/>
            <person name="Khan W.U."/>
            <person name="Rao P."/>
            <person name="Ye M."/>
            <person name="Lei B."/>
            <person name="Liao W."/>
            <person name="Wang J."/>
            <person name="Ji L."/>
            <person name="Li Y."/>
            <person name="Guo B."/>
            <person name="Mustafa N.S."/>
            <person name="Li S."/>
            <person name="Yun Q."/>
            <person name="Keller S.R."/>
            <person name="Mao J."/>
            <person name="Zhang R."/>
            <person name="Strauss S.H."/>
        </authorList>
    </citation>
    <scope>NUCLEOTIDE SEQUENCE</scope>
    <source>
        <strain evidence="2">GM15</strain>
        <tissue evidence="2">Leaf</tissue>
    </source>
</reference>
<comment type="caution">
    <text evidence="2">The sequence shown here is derived from an EMBL/GenBank/DDBJ whole genome shotgun (WGS) entry which is preliminary data.</text>
</comment>
<sequence>MYPLPSLNPDGLSSNGPTVSSIVMLYPYDHNTGYGSAEHLGFGSPGLVGFSGVNETLHLNERSRSGGGFEDQRFHSSSTQWPSPDQPSSPHVQRNYQLKDEDFLPCISEPGRK</sequence>
<name>A0A8X7Y8A2_POPTO</name>
<evidence type="ECO:0000313" key="3">
    <source>
        <dbReference type="Proteomes" id="UP000886885"/>
    </source>
</evidence>
<keyword evidence="3" id="KW-1185">Reference proteome</keyword>
<protein>
    <submittedName>
        <fullName evidence="2">Uncharacterized protein</fullName>
    </submittedName>
</protein>
<evidence type="ECO:0000256" key="1">
    <source>
        <dbReference type="SAM" id="MobiDB-lite"/>
    </source>
</evidence>
<proteinExistence type="predicted"/>
<accession>A0A8X7Y8A2</accession>
<dbReference type="OrthoDB" id="1667625at2759"/>
<evidence type="ECO:0000313" key="2">
    <source>
        <dbReference type="EMBL" id="KAG6748208.1"/>
    </source>
</evidence>
<feature type="compositionally biased region" description="Polar residues" evidence="1">
    <location>
        <begin position="75"/>
        <end position="96"/>
    </location>
</feature>
<feature type="region of interest" description="Disordered" evidence="1">
    <location>
        <begin position="61"/>
        <end position="113"/>
    </location>
</feature>
<dbReference type="EMBL" id="JAAWWB010000028">
    <property type="protein sequence ID" value="KAG6748208.1"/>
    <property type="molecule type" value="Genomic_DNA"/>
</dbReference>
<dbReference type="AlphaFoldDB" id="A0A8X7Y8A2"/>
<dbReference type="Proteomes" id="UP000886885">
    <property type="component" value="Chromosome 14D"/>
</dbReference>